<evidence type="ECO:0000313" key="2">
    <source>
        <dbReference type="Proteomes" id="UP000030624"/>
    </source>
</evidence>
<dbReference type="KEGG" id="gac:GACE_0998"/>
<reference evidence="1 2" key="1">
    <citation type="journal article" date="2015" name="Appl. Environ. Microbiol.">
        <title>The Geoglobus acetivorans genome: Fe(III) reduction, acetate utilization, autotrophic growth, and degradation of aromatic compounds in a hyperthermophilic archaeon.</title>
        <authorList>
            <person name="Mardanov A.V."/>
            <person name="Slododkina G.B."/>
            <person name="Slobodkin A.I."/>
            <person name="Beletsky A.V."/>
            <person name="Gavrilov S.N."/>
            <person name="Kublanov I.V."/>
            <person name="Bonch-Osmolovskaya E.A."/>
            <person name="Skryabin K.G."/>
            <person name="Ravin N.V."/>
        </authorList>
    </citation>
    <scope>NUCLEOTIDE SEQUENCE [LARGE SCALE GENOMIC DNA]</scope>
    <source>
        <strain evidence="1 2">SBH6</strain>
    </source>
</reference>
<dbReference type="GeneID" id="24797586"/>
<dbReference type="Proteomes" id="UP000030624">
    <property type="component" value="Chromosome"/>
</dbReference>
<sequence>MRFHVAMARAGAVVGYRESEIYVHVPKCRLSTFMAVCRAVVEEFGVSEDDITVTTHDSRDSWIRLTVPLGAGKEVMGEEEVKAALRFDGVTDLVAEPRVVESGSEKGEQSYVKLEKEGNRKVLVKRDGSVSEMRDKLSVEREVIGTPWEVG</sequence>
<proteinExistence type="predicted"/>
<organism evidence="1 2">
    <name type="scientific">Geoglobus acetivorans</name>
    <dbReference type="NCBI Taxonomy" id="565033"/>
    <lineage>
        <taxon>Archaea</taxon>
        <taxon>Methanobacteriati</taxon>
        <taxon>Methanobacteriota</taxon>
        <taxon>Archaeoglobi</taxon>
        <taxon>Archaeoglobales</taxon>
        <taxon>Archaeoglobaceae</taxon>
        <taxon>Geoglobus</taxon>
    </lineage>
</organism>
<dbReference type="EMBL" id="CP009552">
    <property type="protein sequence ID" value="AIY90043.1"/>
    <property type="molecule type" value="Genomic_DNA"/>
</dbReference>
<dbReference type="HOGENOM" id="CLU_1727164_0_0_2"/>
<protein>
    <submittedName>
        <fullName evidence="1">Uncharacterized protein</fullName>
    </submittedName>
</protein>
<accession>A0A0A7GDW3</accession>
<evidence type="ECO:0000313" key="1">
    <source>
        <dbReference type="EMBL" id="AIY90043.1"/>
    </source>
</evidence>
<dbReference type="STRING" id="565033.GACE_0998"/>
<dbReference type="RefSeq" id="WP_148305934.1">
    <property type="nucleotide sequence ID" value="NZ_CP009552.1"/>
</dbReference>
<name>A0A0A7GDW3_GEOAI</name>
<gene>
    <name evidence="1" type="ORF">GACE_0998</name>
</gene>
<dbReference type="AlphaFoldDB" id="A0A0A7GDW3"/>